<dbReference type="SUPFAM" id="SSF51261">
    <property type="entry name" value="Duplicated hybrid motif"/>
    <property type="match status" value="1"/>
</dbReference>
<gene>
    <name evidence="2" type="ORF">KCQ71_08660</name>
</gene>
<feature type="domain" description="M23ase beta-sheet core" evidence="1">
    <location>
        <begin position="121"/>
        <end position="184"/>
    </location>
</feature>
<dbReference type="RefSeq" id="WP_223404890.1">
    <property type="nucleotide sequence ID" value="NZ_JAGSHT010000009.1"/>
</dbReference>
<dbReference type="InterPro" id="IPR011055">
    <property type="entry name" value="Dup_hybrid_motif"/>
</dbReference>
<dbReference type="Proteomes" id="UP000826651">
    <property type="component" value="Unassembled WGS sequence"/>
</dbReference>
<dbReference type="EMBL" id="JAGSHT010000009">
    <property type="protein sequence ID" value="MBZ2196221.1"/>
    <property type="molecule type" value="Genomic_DNA"/>
</dbReference>
<name>A0ABS7S791_9MICO</name>
<dbReference type="Pfam" id="PF01551">
    <property type="entry name" value="Peptidase_M23"/>
    <property type="match status" value="1"/>
</dbReference>
<comment type="caution">
    <text evidence="2">The sequence shown here is derived from an EMBL/GenBank/DDBJ whole genome shotgun (WGS) entry which is preliminary data.</text>
</comment>
<dbReference type="CDD" id="cd12797">
    <property type="entry name" value="M23_peptidase"/>
    <property type="match status" value="1"/>
</dbReference>
<evidence type="ECO:0000313" key="2">
    <source>
        <dbReference type="EMBL" id="MBZ2196221.1"/>
    </source>
</evidence>
<organism evidence="2 3">
    <name type="scientific">Occultella gossypii</name>
    <dbReference type="NCBI Taxonomy" id="2800820"/>
    <lineage>
        <taxon>Bacteria</taxon>
        <taxon>Bacillati</taxon>
        <taxon>Actinomycetota</taxon>
        <taxon>Actinomycetes</taxon>
        <taxon>Micrococcales</taxon>
        <taxon>Ruaniaceae</taxon>
        <taxon>Occultella</taxon>
    </lineage>
</organism>
<evidence type="ECO:0000313" key="3">
    <source>
        <dbReference type="Proteomes" id="UP000826651"/>
    </source>
</evidence>
<proteinExistence type="predicted"/>
<dbReference type="PANTHER" id="PTHR21666:SF270">
    <property type="entry name" value="MUREIN HYDROLASE ACTIVATOR ENVC"/>
    <property type="match status" value="1"/>
</dbReference>
<dbReference type="PANTHER" id="PTHR21666">
    <property type="entry name" value="PEPTIDASE-RELATED"/>
    <property type="match status" value="1"/>
</dbReference>
<protein>
    <submittedName>
        <fullName evidence="2">M23 family metallopeptidase</fullName>
    </submittedName>
</protein>
<accession>A0ABS7S791</accession>
<sequence>MRSDANAPAVSLALPFAGRWRVENSPARRVPSHGTNLFATTYAIDFVGVDERGRTAPSRSWRTLVSTEPAELFYAFGRPILAPVGGRVASVHDGEVDHGARRSVALVPYLLGQAGRARQGANALAGNHILIETSDGGAYVGLMHLRSGSVRVAVGQLVTVGEQVAECGNSGNSTQPHVHVQAMDAVDPLSARGLPIAFTRFEEKPARGGTFVTREHAVPGERSIVASLS</sequence>
<dbReference type="Gene3D" id="2.70.70.10">
    <property type="entry name" value="Glucose Permease (Domain IIA)"/>
    <property type="match status" value="1"/>
</dbReference>
<dbReference type="InterPro" id="IPR050570">
    <property type="entry name" value="Cell_wall_metabolism_enzyme"/>
</dbReference>
<dbReference type="InterPro" id="IPR016047">
    <property type="entry name" value="M23ase_b-sheet_dom"/>
</dbReference>
<reference evidence="2 3" key="1">
    <citation type="submission" date="2021-04" db="EMBL/GenBank/DDBJ databases">
        <title>Ruania sp. nov., isolated from sandy soil of mangrove forest.</title>
        <authorList>
            <person name="Ge X."/>
            <person name="Huang R."/>
            <person name="Liu W."/>
        </authorList>
    </citation>
    <scope>NUCLEOTIDE SEQUENCE [LARGE SCALE GENOMIC DNA]</scope>
    <source>
        <strain evidence="2 3">N2-46</strain>
    </source>
</reference>
<keyword evidence="3" id="KW-1185">Reference proteome</keyword>
<evidence type="ECO:0000259" key="1">
    <source>
        <dbReference type="Pfam" id="PF01551"/>
    </source>
</evidence>